<evidence type="ECO:0000313" key="1">
    <source>
        <dbReference type="EMBL" id="JAD21877.1"/>
    </source>
</evidence>
<dbReference type="EMBL" id="GBRH01276018">
    <property type="protein sequence ID" value="JAD21877.1"/>
    <property type="molecule type" value="Transcribed_RNA"/>
</dbReference>
<accession>A0A0A8YFA1</accession>
<reference evidence="1" key="1">
    <citation type="submission" date="2014-09" db="EMBL/GenBank/DDBJ databases">
        <authorList>
            <person name="Magalhaes I.L.F."/>
            <person name="Oliveira U."/>
            <person name="Santos F.R."/>
            <person name="Vidigal T.H.D.A."/>
            <person name="Brescovit A.D."/>
            <person name="Santos A.J."/>
        </authorList>
    </citation>
    <scope>NUCLEOTIDE SEQUENCE</scope>
    <source>
        <tissue evidence="1">Shoot tissue taken approximately 20 cm above the soil surface</tissue>
    </source>
</reference>
<organism evidence="1">
    <name type="scientific">Arundo donax</name>
    <name type="common">Giant reed</name>
    <name type="synonym">Donax arundinaceus</name>
    <dbReference type="NCBI Taxonomy" id="35708"/>
    <lineage>
        <taxon>Eukaryota</taxon>
        <taxon>Viridiplantae</taxon>
        <taxon>Streptophyta</taxon>
        <taxon>Embryophyta</taxon>
        <taxon>Tracheophyta</taxon>
        <taxon>Spermatophyta</taxon>
        <taxon>Magnoliopsida</taxon>
        <taxon>Liliopsida</taxon>
        <taxon>Poales</taxon>
        <taxon>Poaceae</taxon>
        <taxon>PACMAD clade</taxon>
        <taxon>Arundinoideae</taxon>
        <taxon>Arundineae</taxon>
        <taxon>Arundo</taxon>
    </lineage>
</organism>
<protein>
    <submittedName>
        <fullName evidence="1">Uncharacterized protein</fullName>
    </submittedName>
</protein>
<proteinExistence type="predicted"/>
<name>A0A0A8YFA1_ARUDO</name>
<dbReference type="AlphaFoldDB" id="A0A0A8YFA1"/>
<sequence length="40" mass="4768">MPPFVKDLKDVHHAYLCAVAVWRYWKRNSFEALCTVVLLF</sequence>
<reference evidence="1" key="2">
    <citation type="journal article" date="2015" name="Data Brief">
        <title>Shoot transcriptome of the giant reed, Arundo donax.</title>
        <authorList>
            <person name="Barrero R.A."/>
            <person name="Guerrero F.D."/>
            <person name="Moolhuijzen P."/>
            <person name="Goolsby J.A."/>
            <person name="Tidwell J."/>
            <person name="Bellgard S.E."/>
            <person name="Bellgard M.I."/>
        </authorList>
    </citation>
    <scope>NUCLEOTIDE SEQUENCE</scope>
    <source>
        <tissue evidence="1">Shoot tissue taken approximately 20 cm above the soil surface</tissue>
    </source>
</reference>